<dbReference type="EMBL" id="JACGWJ010000002">
    <property type="protein sequence ID" value="KAL0434790.1"/>
    <property type="molecule type" value="Genomic_DNA"/>
</dbReference>
<evidence type="ECO:0000313" key="1">
    <source>
        <dbReference type="EMBL" id="KAL0434790.1"/>
    </source>
</evidence>
<comment type="caution">
    <text evidence="1">The sequence shown here is derived from an EMBL/GenBank/DDBJ whole genome shotgun (WGS) entry which is preliminary data.</text>
</comment>
<gene>
    <name evidence="1" type="ORF">Sradi_0186900</name>
</gene>
<reference evidence="1" key="1">
    <citation type="submission" date="2020-06" db="EMBL/GenBank/DDBJ databases">
        <authorList>
            <person name="Li T."/>
            <person name="Hu X."/>
            <person name="Zhang T."/>
            <person name="Song X."/>
            <person name="Zhang H."/>
            <person name="Dai N."/>
            <person name="Sheng W."/>
            <person name="Hou X."/>
            <person name="Wei L."/>
        </authorList>
    </citation>
    <scope>NUCLEOTIDE SEQUENCE</scope>
    <source>
        <strain evidence="1">G02</strain>
        <tissue evidence="1">Leaf</tissue>
    </source>
</reference>
<reference evidence="1" key="2">
    <citation type="journal article" date="2024" name="Plant">
        <title>Genomic evolution and insights into agronomic trait innovations of Sesamum species.</title>
        <authorList>
            <person name="Miao H."/>
            <person name="Wang L."/>
            <person name="Qu L."/>
            <person name="Liu H."/>
            <person name="Sun Y."/>
            <person name="Le M."/>
            <person name="Wang Q."/>
            <person name="Wei S."/>
            <person name="Zheng Y."/>
            <person name="Lin W."/>
            <person name="Duan Y."/>
            <person name="Cao H."/>
            <person name="Xiong S."/>
            <person name="Wang X."/>
            <person name="Wei L."/>
            <person name="Li C."/>
            <person name="Ma Q."/>
            <person name="Ju M."/>
            <person name="Zhao R."/>
            <person name="Li G."/>
            <person name="Mu C."/>
            <person name="Tian Q."/>
            <person name="Mei H."/>
            <person name="Zhang T."/>
            <person name="Gao T."/>
            <person name="Zhang H."/>
        </authorList>
    </citation>
    <scope>NUCLEOTIDE SEQUENCE</scope>
    <source>
        <strain evidence="1">G02</strain>
    </source>
</reference>
<name>A0AAW2W3T6_SESRA</name>
<evidence type="ECO:0008006" key="2">
    <source>
        <dbReference type="Google" id="ProtNLM"/>
    </source>
</evidence>
<protein>
    <recommendedName>
        <fullName evidence="2">Chlorophyll a-b binding protein, chloroplastic</fullName>
    </recommendedName>
</protein>
<dbReference type="AlphaFoldDB" id="A0AAW2W3T6"/>
<sequence length="94" mass="10180">MITPCGNPIGHLTWRAIGGSRPGFPHWAGYQGDLMGAIGPSFPLPGWSYEEIFGPKPSKAKNLLHQQVGPKLFGSYISFSPPPHSKEEGRLPTP</sequence>
<accession>A0AAW2W3T6</accession>
<organism evidence="1">
    <name type="scientific">Sesamum radiatum</name>
    <name type="common">Black benniseed</name>
    <dbReference type="NCBI Taxonomy" id="300843"/>
    <lineage>
        <taxon>Eukaryota</taxon>
        <taxon>Viridiplantae</taxon>
        <taxon>Streptophyta</taxon>
        <taxon>Embryophyta</taxon>
        <taxon>Tracheophyta</taxon>
        <taxon>Spermatophyta</taxon>
        <taxon>Magnoliopsida</taxon>
        <taxon>eudicotyledons</taxon>
        <taxon>Gunneridae</taxon>
        <taxon>Pentapetalae</taxon>
        <taxon>asterids</taxon>
        <taxon>lamiids</taxon>
        <taxon>Lamiales</taxon>
        <taxon>Pedaliaceae</taxon>
        <taxon>Sesamum</taxon>
    </lineage>
</organism>
<proteinExistence type="predicted"/>